<keyword evidence="4" id="KW-1185">Reference proteome</keyword>
<feature type="coiled-coil region" evidence="2">
    <location>
        <begin position="307"/>
        <end position="341"/>
    </location>
</feature>
<feature type="region of interest" description="Disordered" evidence="3">
    <location>
        <begin position="111"/>
        <end position="135"/>
    </location>
</feature>
<dbReference type="PANTHER" id="PTHR46292:SF1">
    <property type="entry name" value="COILED-COIL DOMAIN-CONTAINING PROTEIN 102A"/>
    <property type="match status" value="1"/>
</dbReference>
<dbReference type="RefSeq" id="XP_012935115.1">
    <property type="nucleotide sequence ID" value="XM_013079661.2"/>
</dbReference>
<feature type="region of interest" description="Disordered" evidence="3">
    <location>
        <begin position="1"/>
        <end position="94"/>
    </location>
</feature>
<feature type="region of interest" description="Disordered" evidence="3">
    <location>
        <begin position="383"/>
        <end position="407"/>
    </location>
</feature>
<feature type="compositionally biased region" description="Basic and acidic residues" evidence="3">
    <location>
        <begin position="212"/>
        <end position="221"/>
    </location>
</feature>
<proteinExistence type="predicted"/>
<evidence type="ECO:0000256" key="3">
    <source>
        <dbReference type="SAM" id="MobiDB-lite"/>
    </source>
</evidence>
<dbReference type="PANTHER" id="PTHR46292">
    <property type="entry name" value="COILED-COIL DOMAIN-CONTAINING PROTEIN 102A"/>
    <property type="match status" value="1"/>
</dbReference>
<sequence length="474" mass="53685">MSKTPQHPSSGGSIRGDVSFIRATSNPSISAGSSSTSIATSNQNIEQLTAQHFVSTSVTSPHSTPENPHQHQHHLHHHQHSQRQHQQQQQLHMQQQPYLPEHMDPQQYMLKQGQGHGAGGASGDSVRLSSHTGVEGWSDREEALAAELDEAKIRVAQMEKTMRWWSDCTSNWREKWNKARNERNKAREENRLLRTKLESLAKELSRLKREKKENALEKDLNPEESLTSTVSNSSKSQEKHSELSEKERSTITGISEKESESVGDSGDLSSLKSRKKEGLHSNTEKDLDDVEIAGGEGSLSSGSTAMTTEVADRLSQLQERQAHLEQELTQALRKASQAAENSLVMQRKLDEANNTVQAERLEKCNHLKTIEILQQQVTDLQESARENEDLRHSLKMEQSTDSERSLEDVLDKVTEQHKQELARLTLDLEDETSSRSTMDRRVTELRRELERIQAENASEWAKRERLESEKLALE</sequence>
<feature type="compositionally biased region" description="Basic residues" evidence="3">
    <location>
        <begin position="70"/>
        <end position="83"/>
    </location>
</feature>
<accession>A0ABM0ZV63</accession>
<name>A0ABM0ZV63_APLCA</name>
<feature type="compositionally biased region" description="Low complexity" evidence="3">
    <location>
        <begin position="23"/>
        <end position="45"/>
    </location>
</feature>
<dbReference type="Proteomes" id="UP000694888">
    <property type="component" value="Unplaced"/>
</dbReference>
<organism evidence="4 5">
    <name type="scientific">Aplysia californica</name>
    <name type="common">California sea hare</name>
    <dbReference type="NCBI Taxonomy" id="6500"/>
    <lineage>
        <taxon>Eukaryota</taxon>
        <taxon>Metazoa</taxon>
        <taxon>Spiralia</taxon>
        <taxon>Lophotrochozoa</taxon>
        <taxon>Mollusca</taxon>
        <taxon>Gastropoda</taxon>
        <taxon>Heterobranchia</taxon>
        <taxon>Euthyneura</taxon>
        <taxon>Tectipleura</taxon>
        <taxon>Aplysiida</taxon>
        <taxon>Aplysioidea</taxon>
        <taxon>Aplysiidae</taxon>
        <taxon>Aplysia</taxon>
    </lineage>
</organism>
<feature type="compositionally biased region" description="Low complexity" evidence="3">
    <location>
        <begin position="84"/>
        <end position="94"/>
    </location>
</feature>
<evidence type="ECO:0000313" key="5">
    <source>
        <dbReference type="RefSeq" id="XP_012935115.1"/>
    </source>
</evidence>
<feature type="non-terminal residue" evidence="5">
    <location>
        <position position="474"/>
    </location>
</feature>
<evidence type="ECO:0000313" key="4">
    <source>
        <dbReference type="Proteomes" id="UP000694888"/>
    </source>
</evidence>
<evidence type="ECO:0000256" key="1">
    <source>
        <dbReference type="ARBA" id="ARBA00023054"/>
    </source>
</evidence>
<feature type="compositionally biased region" description="Low complexity" evidence="3">
    <location>
        <begin position="54"/>
        <end position="65"/>
    </location>
</feature>
<evidence type="ECO:0000256" key="2">
    <source>
        <dbReference type="SAM" id="Coils"/>
    </source>
</evidence>
<feature type="compositionally biased region" description="Basic and acidic residues" evidence="3">
    <location>
        <begin position="383"/>
        <end position="395"/>
    </location>
</feature>
<reference evidence="5" key="1">
    <citation type="submission" date="2025-08" db="UniProtKB">
        <authorList>
            <consortium name="RefSeq"/>
        </authorList>
    </citation>
    <scope>IDENTIFICATION</scope>
</reference>
<feature type="compositionally biased region" description="Basic and acidic residues" evidence="3">
    <location>
        <begin position="276"/>
        <end position="285"/>
    </location>
</feature>
<feature type="compositionally biased region" description="Basic and acidic residues" evidence="3">
    <location>
        <begin position="236"/>
        <end position="260"/>
    </location>
</feature>
<dbReference type="SUPFAM" id="SSF81995">
    <property type="entry name" value="beta-sandwich domain of Sec23/24"/>
    <property type="match status" value="1"/>
</dbReference>
<feature type="compositionally biased region" description="Low complexity" evidence="3">
    <location>
        <begin position="225"/>
        <end position="235"/>
    </location>
</feature>
<protein>
    <submittedName>
        <fullName evidence="5">Coiled-coil domain-containing protein 102A</fullName>
    </submittedName>
</protein>
<dbReference type="GeneID" id="101863727"/>
<keyword evidence="1 2" id="KW-0175">Coiled coil</keyword>
<feature type="compositionally biased region" description="Polar residues" evidence="3">
    <location>
        <begin position="1"/>
        <end position="12"/>
    </location>
</feature>
<gene>
    <name evidence="5" type="primary">LOC101863727</name>
</gene>
<feature type="region of interest" description="Disordered" evidence="3">
    <location>
        <begin position="212"/>
        <end position="305"/>
    </location>
</feature>